<feature type="transmembrane region" description="Helical" evidence="1">
    <location>
        <begin position="41"/>
        <end position="60"/>
    </location>
</feature>
<evidence type="ECO:0000256" key="1">
    <source>
        <dbReference type="SAM" id="Phobius"/>
    </source>
</evidence>
<evidence type="ECO:0000313" key="2">
    <source>
        <dbReference type="EMBL" id="QDU34708.1"/>
    </source>
</evidence>
<accession>A0A517YWU7</accession>
<evidence type="ECO:0000313" key="3">
    <source>
        <dbReference type="Proteomes" id="UP000317369"/>
    </source>
</evidence>
<name>A0A517YWU7_9BACT</name>
<dbReference type="KEGG" id="pcor:KS4_27820"/>
<keyword evidence="1" id="KW-0472">Membrane</keyword>
<reference evidence="2 3" key="1">
    <citation type="submission" date="2019-02" db="EMBL/GenBank/DDBJ databases">
        <title>Deep-cultivation of Planctomycetes and their phenomic and genomic characterization uncovers novel biology.</title>
        <authorList>
            <person name="Wiegand S."/>
            <person name="Jogler M."/>
            <person name="Boedeker C."/>
            <person name="Pinto D."/>
            <person name="Vollmers J."/>
            <person name="Rivas-Marin E."/>
            <person name="Kohn T."/>
            <person name="Peeters S.H."/>
            <person name="Heuer A."/>
            <person name="Rast P."/>
            <person name="Oberbeckmann S."/>
            <person name="Bunk B."/>
            <person name="Jeske O."/>
            <person name="Meyerdierks A."/>
            <person name="Storesund J.E."/>
            <person name="Kallscheuer N."/>
            <person name="Luecker S."/>
            <person name="Lage O.M."/>
            <person name="Pohl T."/>
            <person name="Merkel B.J."/>
            <person name="Hornburger P."/>
            <person name="Mueller R.-W."/>
            <person name="Bruemmer F."/>
            <person name="Labrenz M."/>
            <person name="Spormann A.M."/>
            <person name="Op den Camp H."/>
            <person name="Overmann J."/>
            <person name="Amann R."/>
            <person name="Jetten M.S.M."/>
            <person name="Mascher T."/>
            <person name="Medema M.H."/>
            <person name="Devos D.P."/>
            <person name="Kaster A.-K."/>
            <person name="Ovreas L."/>
            <person name="Rohde M."/>
            <person name="Galperin M.Y."/>
            <person name="Jogler C."/>
        </authorList>
    </citation>
    <scope>NUCLEOTIDE SEQUENCE [LARGE SCALE GENOMIC DNA]</scope>
    <source>
        <strain evidence="2 3">KS4</strain>
    </source>
</reference>
<feature type="transmembrane region" description="Helical" evidence="1">
    <location>
        <begin position="116"/>
        <end position="138"/>
    </location>
</feature>
<dbReference type="EMBL" id="CP036425">
    <property type="protein sequence ID" value="QDU34708.1"/>
    <property type="molecule type" value="Genomic_DNA"/>
</dbReference>
<dbReference type="RefSeq" id="WP_145078933.1">
    <property type="nucleotide sequence ID" value="NZ_CP036425.1"/>
</dbReference>
<sequence>MLRLIWLIIQIFLTWGVTLYLAMFILFSLGYFRDLQDFPGVFLWMILWPILSGMGTWWWISEYKNKKTKNSVPRNSRINNHHDWNIMMILLTWVVTLYVGEIVLNILPGTHHDDEYVFFFYSITLWPILGGLGTWGILHWHAKRH</sequence>
<gene>
    <name evidence="2" type="ORF">KS4_27820</name>
</gene>
<proteinExistence type="predicted"/>
<keyword evidence="1" id="KW-1133">Transmembrane helix</keyword>
<keyword evidence="1" id="KW-0812">Transmembrane</keyword>
<dbReference type="AlphaFoldDB" id="A0A517YWU7"/>
<organism evidence="2 3">
    <name type="scientific">Poriferisphaera corsica</name>
    <dbReference type="NCBI Taxonomy" id="2528020"/>
    <lineage>
        <taxon>Bacteria</taxon>
        <taxon>Pseudomonadati</taxon>
        <taxon>Planctomycetota</taxon>
        <taxon>Phycisphaerae</taxon>
        <taxon>Phycisphaerales</taxon>
        <taxon>Phycisphaeraceae</taxon>
        <taxon>Poriferisphaera</taxon>
    </lineage>
</organism>
<protein>
    <submittedName>
        <fullName evidence="2">Uncharacterized protein</fullName>
    </submittedName>
</protein>
<feature type="transmembrane region" description="Helical" evidence="1">
    <location>
        <begin position="7"/>
        <end position="29"/>
    </location>
</feature>
<dbReference type="Proteomes" id="UP000317369">
    <property type="component" value="Chromosome"/>
</dbReference>
<feature type="transmembrane region" description="Helical" evidence="1">
    <location>
        <begin position="84"/>
        <end position="104"/>
    </location>
</feature>
<keyword evidence="3" id="KW-1185">Reference proteome</keyword>